<gene>
    <name evidence="2" type="ORF">ACFPIE_09065</name>
</gene>
<keyword evidence="1" id="KW-0812">Transmembrane</keyword>
<reference evidence="3" key="1">
    <citation type="journal article" date="2019" name="Int. J. Syst. Evol. Microbiol.">
        <title>The Global Catalogue of Microorganisms (GCM) 10K type strain sequencing project: providing services to taxonomists for standard genome sequencing and annotation.</title>
        <authorList>
            <consortium name="The Broad Institute Genomics Platform"/>
            <consortium name="The Broad Institute Genome Sequencing Center for Infectious Disease"/>
            <person name="Wu L."/>
            <person name="Ma J."/>
        </authorList>
    </citation>
    <scope>NUCLEOTIDE SEQUENCE [LARGE SCALE GENOMIC DNA]</scope>
    <source>
        <strain evidence="3">JCM 12125</strain>
    </source>
</reference>
<accession>A0ABW0FRP9</accession>
<protein>
    <submittedName>
        <fullName evidence="2">Uncharacterized protein</fullName>
    </submittedName>
</protein>
<feature type="transmembrane region" description="Helical" evidence="1">
    <location>
        <begin position="17"/>
        <end position="36"/>
    </location>
</feature>
<comment type="caution">
    <text evidence="2">The sequence shown here is derived from an EMBL/GenBank/DDBJ whole genome shotgun (WGS) entry which is preliminary data.</text>
</comment>
<dbReference type="Proteomes" id="UP001596152">
    <property type="component" value="Unassembled WGS sequence"/>
</dbReference>
<keyword evidence="1" id="KW-1133">Transmembrane helix</keyword>
<dbReference type="EMBL" id="JBHSLF010000018">
    <property type="protein sequence ID" value="MFC5344061.1"/>
    <property type="molecule type" value="Genomic_DNA"/>
</dbReference>
<keyword evidence="3" id="KW-1185">Reference proteome</keyword>
<keyword evidence="1" id="KW-0472">Membrane</keyword>
<evidence type="ECO:0000313" key="3">
    <source>
        <dbReference type="Proteomes" id="UP001596152"/>
    </source>
</evidence>
<dbReference type="RefSeq" id="WP_374037393.1">
    <property type="nucleotide sequence ID" value="NZ_CP169082.1"/>
</dbReference>
<organism evidence="2 3">
    <name type="scientific">Brevundimonas staleyi</name>
    <dbReference type="NCBI Taxonomy" id="74326"/>
    <lineage>
        <taxon>Bacteria</taxon>
        <taxon>Pseudomonadati</taxon>
        <taxon>Pseudomonadota</taxon>
        <taxon>Alphaproteobacteria</taxon>
        <taxon>Caulobacterales</taxon>
        <taxon>Caulobacteraceae</taxon>
        <taxon>Brevundimonas</taxon>
    </lineage>
</organism>
<evidence type="ECO:0000313" key="2">
    <source>
        <dbReference type="EMBL" id="MFC5344061.1"/>
    </source>
</evidence>
<name>A0ABW0FRP9_9CAUL</name>
<sequence length="69" mass="7526">MSNYLTPEQLAARNKRSLWIALGLVAFIVLIFLTTFTRMQANLAARTAQEHAVVAASERHAAPATEASN</sequence>
<evidence type="ECO:0000256" key="1">
    <source>
        <dbReference type="SAM" id="Phobius"/>
    </source>
</evidence>
<proteinExistence type="predicted"/>